<gene>
    <name evidence="1" type="ORF">TDIB3V08_LOCUS10921</name>
</gene>
<dbReference type="AlphaFoldDB" id="A0A7R8VX71"/>
<name>A0A7R8VX71_TIMDO</name>
<dbReference type="EMBL" id="OA573102">
    <property type="protein sequence ID" value="CAD7204764.1"/>
    <property type="molecule type" value="Genomic_DNA"/>
</dbReference>
<proteinExistence type="predicted"/>
<protein>
    <submittedName>
        <fullName evidence="1">Uncharacterized protein</fullName>
    </submittedName>
</protein>
<accession>A0A7R8VX71</accession>
<evidence type="ECO:0000313" key="1">
    <source>
        <dbReference type="EMBL" id="CAD7204764.1"/>
    </source>
</evidence>
<sequence>MALEVIGVIDKLPEPKRYLRDAENPVKFYSDREFIRRFRFSKDTVVNVIVPLLTGPNQNARSLPVPPLIKVIGVIDKLPEPKRYLRDAENPVKFYSDREFIRRFRFSKDTVVNVIVPLLTGPNQNARSLPVPPLIKVVSNELTGRQAPLGICQVPNHRPGSLKKIPPVLEYVLFTQCERIHVFHNLTFTSTRISCYAPPTCRDPLGECRLTHTRPPTVLARTDLGCDGTGLRPPKSRATTQIENIFQADAEQYNTPLCARTLIIPTERGKLARLRPREWIRWYSTCLACKEVTRSVACLLTLDTMVFKPTSVVTQAKASLSSDLVYWYRGGQGSNLGRVFSPRWFIEILPSSSLPHCCKIRITQTSSKRTATVRIILVAKLENIAFVRAGVSDWHARQT</sequence>
<reference evidence="1" key="1">
    <citation type="submission" date="2020-11" db="EMBL/GenBank/DDBJ databases">
        <authorList>
            <person name="Tran Van P."/>
        </authorList>
    </citation>
    <scope>NUCLEOTIDE SEQUENCE</scope>
</reference>
<organism evidence="1">
    <name type="scientific">Timema douglasi</name>
    <name type="common">Walking stick</name>
    <dbReference type="NCBI Taxonomy" id="61478"/>
    <lineage>
        <taxon>Eukaryota</taxon>
        <taxon>Metazoa</taxon>
        <taxon>Ecdysozoa</taxon>
        <taxon>Arthropoda</taxon>
        <taxon>Hexapoda</taxon>
        <taxon>Insecta</taxon>
        <taxon>Pterygota</taxon>
        <taxon>Neoptera</taxon>
        <taxon>Polyneoptera</taxon>
        <taxon>Phasmatodea</taxon>
        <taxon>Timematodea</taxon>
        <taxon>Timematoidea</taxon>
        <taxon>Timematidae</taxon>
        <taxon>Timema</taxon>
    </lineage>
</organism>